<dbReference type="Proteomes" id="UP000051530">
    <property type="component" value="Unassembled WGS sequence"/>
</dbReference>
<sequence>MLFVFFRKSSASWLMNLLNNNQSLMINSSNQDQTIRDKTNRDWAPENLIVDPFLQLKHLNFPLNPIFEQNEKKISFQSDKSEIFKDPDALQQIEGVFDQKIRDSKILEIKRNKLNKLFKLNKIHKSKIIRKEIRAMSPQELSNYLLAVYKLHYEGIIDDLSLLHLSCEHYAHNHSRFLPWHRALLLYYEMLLRLMVKDVVLPYWDWSLDSEDIKNSHIMKIWPISSLNINELDSKNDKNFISLKNLLFEQAKLSKTSDSTENNENSKKIKSPKSISESQLNDMADKLSNYIPSLYKMYGCWNVNTPSSHCLKRSTNFDVLYDTEKIFKMIERPFDQFASAFETVPHAIVHLVIGGSNESKEVTPGDMAMLYSCNDPIFFLHHAYCDYIWQTQQQKQLTKALKENLESNESFRHSVFEKLENDSNYDDLNKKLQKTGDSTQNLIKMIDKLPIDVIYDLIEDITLNEYTDDPDEVLFPFNMTVKDVWKSNVYYEPYKINYKTGSKIAPKNHKKKEVKELPESFIKRHRYNKRKVRRMERMVNERETIWDNLI</sequence>
<dbReference type="PRINTS" id="PR00092">
    <property type="entry name" value="TYROSINASE"/>
</dbReference>
<evidence type="ECO:0000313" key="7">
    <source>
        <dbReference type="Proteomes" id="UP000051530"/>
    </source>
</evidence>
<keyword evidence="6" id="KW-0503">Monooxygenase</keyword>
<dbReference type="SUPFAM" id="SSF48056">
    <property type="entry name" value="Di-copper centre-containing domain"/>
    <property type="match status" value="1"/>
</dbReference>
<keyword evidence="1" id="KW-0479">Metal-binding</keyword>
<dbReference type="PROSITE" id="PS00498">
    <property type="entry name" value="TYROSINASE_2"/>
    <property type="match status" value="1"/>
</dbReference>
<feature type="region of interest" description="Disordered" evidence="3">
    <location>
        <begin position="257"/>
        <end position="277"/>
    </location>
</feature>
<proteinExistence type="predicted"/>
<evidence type="ECO:0000256" key="1">
    <source>
        <dbReference type="ARBA" id="ARBA00022723"/>
    </source>
</evidence>
<feature type="domain" description="Tyrosinase copper-binding" evidence="5">
    <location>
        <begin position="375"/>
        <end position="386"/>
    </location>
</feature>
<dbReference type="AlphaFoldDB" id="A0A0R0LTG5"/>
<name>A0A0R0LTG5_9MICR</name>
<evidence type="ECO:0000259" key="4">
    <source>
        <dbReference type="PROSITE" id="PS00497"/>
    </source>
</evidence>
<keyword evidence="7" id="KW-1185">Reference proteome</keyword>
<keyword evidence="2" id="KW-0186">Copper</keyword>
<evidence type="ECO:0000256" key="3">
    <source>
        <dbReference type="SAM" id="MobiDB-lite"/>
    </source>
</evidence>
<organism evidence="6 7">
    <name type="scientific">Pseudoloma neurophilia</name>
    <dbReference type="NCBI Taxonomy" id="146866"/>
    <lineage>
        <taxon>Eukaryota</taxon>
        <taxon>Fungi</taxon>
        <taxon>Fungi incertae sedis</taxon>
        <taxon>Microsporidia</taxon>
        <taxon>Pseudoloma</taxon>
    </lineage>
</organism>
<dbReference type="EMBL" id="LGUB01000696">
    <property type="protein sequence ID" value="KRH92765.1"/>
    <property type="molecule type" value="Genomic_DNA"/>
</dbReference>
<reference evidence="6 7" key="1">
    <citation type="submission" date="2015-07" db="EMBL/GenBank/DDBJ databases">
        <title>The genome of Pseudoloma neurophilia, a relevant intracellular parasite of the zebrafish.</title>
        <authorList>
            <person name="Ndikumana S."/>
            <person name="Pelin A."/>
            <person name="Sanders J."/>
            <person name="Corradi N."/>
        </authorList>
    </citation>
    <scope>NUCLEOTIDE SEQUENCE [LARGE SCALE GENOMIC DNA]</scope>
    <source>
        <strain evidence="6 7">MK1</strain>
    </source>
</reference>
<feature type="domain" description="Tyrosinase copper-binding" evidence="4">
    <location>
        <begin position="172"/>
        <end position="189"/>
    </location>
</feature>
<dbReference type="OrthoDB" id="6132182at2759"/>
<dbReference type="PANTHER" id="PTHR11474">
    <property type="entry name" value="TYROSINASE FAMILY MEMBER"/>
    <property type="match status" value="1"/>
</dbReference>
<dbReference type="Gene3D" id="1.10.1280.10">
    <property type="entry name" value="Di-copper center containing domain from catechol oxidase"/>
    <property type="match status" value="1"/>
</dbReference>
<evidence type="ECO:0000256" key="2">
    <source>
        <dbReference type="ARBA" id="ARBA00023008"/>
    </source>
</evidence>
<dbReference type="GO" id="GO:0004497">
    <property type="term" value="F:monooxygenase activity"/>
    <property type="evidence" value="ECO:0007669"/>
    <property type="project" value="UniProtKB-KW"/>
</dbReference>
<accession>A0A0R0LTG5</accession>
<dbReference type="VEuPathDB" id="MicrosporidiaDB:M153_29200001739"/>
<protein>
    <submittedName>
        <fullName evidence="6">Monophenol monooxygenase</fullName>
    </submittedName>
</protein>
<dbReference type="PROSITE" id="PS00497">
    <property type="entry name" value="TYROSINASE_1"/>
    <property type="match status" value="1"/>
</dbReference>
<evidence type="ECO:0000313" key="6">
    <source>
        <dbReference type="EMBL" id="KRH92765.1"/>
    </source>
</evidence>
<comment type="caution">
    <text evidence="6">The sequence shown here is derived from an EMBL/GenBank/DDBJ whole genome shotgun (WGS) entry which is preliminary data.</text>
</comment>
<gene>
    <name evidence="6" type="ORF">M153_29200001739</name>
</gene>
<dbReference type="Pfam" id="PF00264">
    <property type="entry name" value="Tyrosinase"/>
    <property type="match status" value="1"/>
</dbReference>
<dbReference type="GO" id="GO:0046872">
    <property type="term" value="F:metal ion binding"/>
    <property type="evidence" value="ECO:0007669"/>
    <property type="project" value="UniProtKB-KW"/>
</dbReference>
<keyword evidence="6" id="KW-0560">Oxidoreductase</keyword>
<dbReference type="PANTHER" id="PTHR11474:SF126">
    <property type="entry name" value="TYROSINASE-LIKE PROTEIN TYR-1-RELATED"/>
    <property type="match status" value="1"/>
</dbReference>
<evidence type="ECO:0000259" key="5">
    <source>
        <dbReference type="PROSITE" id="PS00498"/>
    </source>
</evidence>
<dbReference type="InterPro" id="IPR008922">
    <property type="entry name" value="Di-copper_centre_dom_sf"/>
</dbReference>
<dbReference type="InterPro" id="IPR002227">
    <property type="entry name" value="Tyrosinase_Cu-bd"/>
</dbReference>
<dbReference type="InterPro" id="IPR050316">
    <property type="entry name" value="Tyrosinase/Hemocyanin"/>
</dbReference>